<dbReference type="PANTHER" id="PTHR45398">
    <property type="match status" value="1"/>
</dbReference>
<dbReference type="RefSeq" id="WP_226180881.1">
    <property type="nucleotide sequence ID" value="NZ_JAJADR010000022.1"/>
</dbReference>
<evidence type="ECO:0000259" key="1">
    <source>
        <dbReference type="Pfam" id="PF00668"/>
    </source>
</evidence>
<dbReference type="EMBL" id="JAJADR010000022">
    <property type="protein sequence ID" value="MCB2411227.1"/>
    <property type="molecule type" value="Genomic_DNA"/>
</dbReference>
<keyword evidence="3" id="KW-1185">Reference proteome</keyword>
<feature type="domain" description="Condensation" evidence="1">
    <location>
        <begin position="8"/>
        <end position="167"/>
    </location>
</feature>
<proteinExistence type="predicted"/>
<dbReference type="NCBIfam" id="TIGR01720">
    <property type="entry name" value="NRPS-para261"/>
    <property type="match status" value="1"/>
</dbReference>
<protein>
    <submittedName>
        <fullName evidence="2">Condensation domain-containing protein</fullName>
    </submittedName>
</protein>
<comment type="caution">
    <text evidence="2">The sequence shown here is derived from an EMBL/GenBank/DDBJ whole genome shotgun (WGS) entry which is preliminary data.</text>
</comment>
<gene>
    <name evidence="2" type="ORF">LGH74_24795</name>
</gene>
<name>A0ABS8AZI7_9BACT</name>
<organism evidence="2 3">
    <name type="scientific">Hymenobacter lucidus</name>
    <dbReference type="NCBI Taxonomy" id="2880930"/>
    <lineage>
        <taxon>Bacteria</taxon>
        <taxon>Pseudomonadati</taxon>
        <taxon>Bacteroidota</taxon>
        <taxon>Cytophagia</taxon>
        <taxon>Cytophagales</taxon>
        <taxon>Hymenobacteraceae</taxon>
        <taxon>Hymenobacter</taxon>
    </lineage>
</organism>
<feature type="non-terminal residue" evidence="2">
    <location>
        <position position="1"/>
    </location>
</feature>
<dbReference type="InterPro" id="IPR010060">
    <property type="entry name" value="NRPS_synth"/>
</dbReference>
<dbReference type="Gene3D" id="3.30.559.30">
    <property type="entry name" value="Nonribosomal peptide synthetase, condensation domain"/>
    <property type="match status" value="1"/>
</dbReference>
<dbReference type="Proteomes" id="UP001165296">
    <property type="component" value="Unassembled WGS sequence"/>
</dbReference>
<evidence type="ECO:0000313" key="3">
    <source>
        <dbReference type="Proteomes" id="UP001165296"/>
    </source>
</evidence>
<accession>A0ABS8AZI7</accession>
<dbReference type="InterPro" id="IPR001242">
    <property type="entry name" value="Condensation_dom"/>
</dbReference>
<sequence>ALGDAALDVSRTVGWFTTTYPVVLDLRHGPQQRQRQLVEVKETLHRVPNKGLGYGVLTYLAGRKEVAGPPAELTFNYLGDFGAVPGGGEAAGAAAPFTFSEESSGREVSPQHGRTSLLDVSGLVVGGQLSLMVSYDAGRFSAATMQQLMTAYAQELEALLDELAQEHTAQLTPVDLTFKGLSIEQLQQLNEML</sequence>
<dbReference type="PANTHER" id="PTHR45398:SF1">
    <property type="entry name" value="ENZYME, PUTATIVE (JCVI)-RELATED"/>
    <property type="match status" value="1"/>
</dbReference>
<dbReference type="Pfam" id="PF00668">
    <property type="entry name" value="Condensation"/>
    <property type="match status" value="1"/>
</dbReference>
<evidence type="ECO:0000313" key="2">
    <source>
        <dbReference type="EMBL" id="MCB2411227.1"/>
    </source>
</evidence>
<dbReference type="SUPFAM" id="SSF52777">
    <property type="entry name" value="CoA-dependent acyltransferases"/>
    <property type="match status" value="1"/>
</dbReference>
<reference evidence="2" key="1">
    <citation type="submission" date="2021-10" db="EMBL/GenBank/DDBJ databases">
        <authorList>
            <person name="Dean J.D."/>
            <person name="Kim M.K."/>
            <person name="Newey C.N."/>
            <person name="Stoker T.S."/>
            <person name="Thompson D.W."/>
            <person name="Grose J.H."/>
        </authorList>
    </citation>
    <scope>NUCLEOTIDE SEQUENCE</scope>
    <source>
        <strain evidence="2">BT178</strain>
    </source>
</reference>